<dbReference type="Proteomes" id="UP000260311">
    <property type="component" value="Segment"/>
</dbReference>
<dbReference type="KEGG" id="vg:55608522"/>
<dbReference type="SUPFAM" id="SSF56731">
    <property type="entry name" value="DNA primase core"/>
    <property type="match status" value="1"/>
</dbReference>
<dbReference type="GeneID" id="55608522"/>
<organism evidence="1 2">
    <name type="scientific">Vibrio phage YC</name>
    <dbReference type="NCBI Taxonomy" id="2267403"/>
    <lineage>
        <taxon>Viruses</taxon>
        <taxon>Duplodnaviria</taxon>
        <taxon>Heunggongvirae</taxon>
        <taxon>Uroviricota</taxon>
        <taxon>Caudoviricetes</taxon>
        <taxon>Pantevenvirales</taxon>
        <taxon>Ackermannviridae</taxon>
        <taxon>Campanilevirus</taxon>
        <taxon>Campanilevirus YC</taxon>
    </lineage>
</organism>
<dbReference type="RefSeq" id="YP_009838290.1">
    <property type="nucleotide sequence ID" value="NC_048709.1"/>
</dbReference>
<protein>
    <submittedName>
        <fullName evidence="1">DNA primase</fullName>
    </submittedName>
</protein>
<evidence type="ECO:0000313" key="2">
    <source>
        <dbReference type="Proteomes" id="UP000260311"/>
    </source>
</evidence>
<dbReference type="EMBL" id="MH375644">
    <property type="protein sequence ID" value="AXC34444.1"/>
    <property type="molecule type" value="Genomic_DNA"/>
</dbReference>
<accession>A0A384ZS24</accession>
<dbReference type="HAMAP" id="MF_04157">
    <property type="entry name" value="PRIMASE_T4"/>
    <property type="match status" value="1"/>
</dbReference>
<name>A0A384ZS24_9CAUD</name>
<evidence type="ECO:0000313" key="1">
    <source>
        <dbReference type="EMBL" id="AXC34444.1"/>
    </source>
</evidence>
<keyword evidence="2" id="KW-1185">Reference proteome</keyword>
<dbReference type="Gene3D" id="3.90.980.10">
    <property type="entry name" value="DNA primase, catalytic core, N-terminal domain"/>
    <property type="match status" value="1"/>
</dbReference>
<dbReference type="InterPro" id="IPR037068">
    <property type="entry name" value="DNA_primase_core_N_sf"/>
</dbReference>
<reference evidence="1 2" key="1">
    <citation type="submission" date="2018-05" db="EMBL/GenBank/DDBJ databases">
        <title>The genome of Vibrio coralliilyticus phage YC.</title>
        <authorList>
            <person name="Benler S."/>
        </authorList>
    </citation>
    <scope>NUCLEOTIDE SEQUENCE [LARGE SCALE GENOMIC DNA]</scope>
</reference>
<dbReference type="InterPro" id="IPR046392">
    <property type="entry name" value="PRIMASE_T4"/>
</dbReference>
<proteinExistence type="inferred from homology"/>
<sequence length="359" mass="41059">MGIETDKTYINRLSHQLDRFSWQREHLANFRCELCGDSQKSERKRRGYFYADHDEDCMRRKCHNCSEASGWSVAAYLRKYYPELYNDYVTETFGDLAPEKRRSVKAAVDVTGSFQPATAPKQKTHSTRLFKKDEVQRTCPWLDNLTCIADMNPNSEAAAYILGRQIPSQHLRSLYYTDNMKLTTVAFQPEDMETFDNIPEDRRIIIPFFDGAGKVVAFQGRALDKHAPMRYITVKKNDSVPKTYGLERIDRTKTVMVVEGPFDSLFLPNCLASADADLLKVKGDIYIPDAQARNPEIVRNTKKIVESGAKVCLLPNDGGKDINDMILSGMSQRELLQLIAKHVHQGLMAELEFARWARV</sequence>